<feature type="binding site" evidence="8">
    <location>
        <position position="142"/>
    </location>
    <ligand>
        <name>ATP</name>
        <dbReference type="ChEBI" id="CHEBI:30616"/>
    </ligand>
</feature>
<keyword evidence="3 8" id="KW-0548">Nucleotidyltransferase</keyword>
<organism evidence="10 11">
    <name type="scientific">Aquipseudomonas alcaligenes</name>
    <name type="common">Pseudomonas alcaligenes</name>
    <dbReference type="NCBI Taxonomy" id="43263"/>
    <lineage>
        <taxon>Bacteria</taxon>
        <taxon>Pseudomonadati</taxon>
        <taxon>Pseudomonadota</taxon>
        <taxon>Gammaproteobacteria</taxon>
        <taxon>Pseudomonadales</taxon>
        <taxon>Pseudomonadaceae</taxon>
        <taxon>Aquipseudomonas</taxon>
    </lineage>
</organism>
<evidence type="ECO:0000256" key="9">
    <source>
        <dbReference type="SAM" id="MobiDB-lite"/>
    </source>
</evidence>
<comment type="catalytic activity">
    <reaction evidence="8">
        <text>L-tyrosyl-[protein] + UTP = O-(5'-uridylyl)-L-tyrosyl-[protein] + diphosphate</text>
        <dbReference type="Rhea" id="RHEA:83887"/>
        <dbReference type="Rhea" id="RHEA-COMP:10136"/>
        <dbReference type="Rhea" id="RHEA-COMP:20238"/>
        <dbReference type="ChEBI" id="CHEBI:33019"/>
        <dbReference type="ChEBI" id="CHEBI:46398"/>
        <dbReference type="ChEBI" id="CHEBI:46858"/>
        <dbReference type="ChEBI" id="CHEBI:90602"/>
    </reaction>
</comment>
<feature type="region of interest" description="Disordered" evidence="9">
    <location>
        <begin position="1"/>
        <end position="27"/>
    </location>
</feature>
<gene>
    <name evidence="8" type="primary">ydiU</name>
    <name evidence="8" type="synonym">selO</name>
    <name evidence="10" type="ORF">E6Q69_10590</name>
</gene>
<dbReference type="NCBIfam" id="NF000658">
    <property type="entry name" value="PRK00029.1"/>
    <property type="match status" value="1"/>
</dbReference>
<feature type="binding site" evidence="8">
    <location>
        <position position="212"/>
    </location>
    <ligand>
        <name>ATP</name>
        <dbReference type="ChEBI" id="CHEBI:30616"/>
    </ligand>
</feature>
<dbReference type="GO" id="GO:0030145">
    <property type="term" value="F:manganese ion binding"/>
    <property type="evidence" value="ECO:0007669"/>
    <property type="project" value="UniProtKB-UniRule"/>
</dbReference>
<feature type="binding site" evidence="8">
    <location>
        <position position="121"/>
    </location>
    <ligand>
        <name>ATP</name>
        <dbReference type="ChEBI" id="CHEBI:30616"/>
    </ligand>
</feature>
<comment type="catalytic activity">
    <reaction evidence="8">
        <text>L-threonyl-[protein] + ATP = 3-O-(5'-adenylyl)-L-threonyl-[protein] + diphosphate</text>
        <dbReference type="Rhea" id="RHEA:54292"/>
        <dbReference type="Rhea" id="RHEA-COMP:11060"/>
        <dbReference type="Rhea" id="RHEA-COMP:13847"/>
        <dbReference type="ChEBI" id="CHEBI:30013"/>
        <dbReference type="ChEBI" id="CHEBI:30616"/>
        <dbReference type="ChEBI" id="CHEBI:33019"/>
        <dbReference type="ChEBI" id="CHEBI:138113"/>
        <dbReference type="EC" id="2.7.7.108"/>
    </reaction>
</comment>
<comment type="cofactor">
    <cofactor evidence="8">
        <name>Mg(2+)</name>
        <dbReference type="ChEBI" id="CHEBI:18420"/>
    </cofactor>
    <cofactor evidence="8">
        <name>Mn(2+)</name>
        <dbReference type="ChEBI" id="CHEBI:29035"/>
    </cofactor>
</comment>
<evidence type="ECO:0000313" key="10">
    <source>
        <dbReference type="EMBL" id="TXI31767.1"/>
    </source>
</evidence>
<keyword evidence="5 8" id="KW-0547">Nucleotide-binding</keyword>
<dbReference type="GO" id="GO:0005524">
    <property type="term" value="F:ATP binding"/>
    <property type="evidence" value="ECO:0007669"/>
    <property type="project" value="UniProtKB-UniRule"/>
</dbReference>
<feature type="binding site" evidence="8">
    <location>
        <position position="281"/>
    </location>
    <ligand>
        <name>Mg(2+)</name>
        <dbReference type="ChEBI" id="CHEBI:18420"/>
    </ligand>
</feature>
<feature type="binding site" evidence="8">
    <location>
        <position position="290"/>
    </location>
    <ligand>
        <name>ATP</name>
        <dbReference type="ChEBI" id="CHEBI:30616"/>
    </ligand>
</feature>
<evidence type="ECO:0000256" key="6">
    <source>
        <dbReference type="ARBA" id="ARBA00022840"/>
    </source>
</evidence>
<keyword evidence="4 8" id="KW-0479">Metal-binding</keyword>
<feature type="binding site" evidence="8">
    <location>
        <position position="290"/>
    </location>
    <ligand>
        <name>Mg(2+)</name>
        <dbReference type="ChEBI" id="CHEBI:18420"/>
    </ligand>
</feature>
<evidence type="ECO:0000256" key="8">
    <source>
        <dbReference type="HAMAP-Rule" id="MF_00692"/>
    </source>
</evidence>
<reference evidence="10 11" key="1">
    <citation type="submission" date="2018-09" db="EMBL/GenBank/DDBJ databases">
        <title>Metagenome Assembled Genomes from an Advanced Water Purification Facility.</title>
        <authorList>
            <person name="Stamps B.W."/>
            <person name="Spear J.R."/>
        </authorList>
    </citation>
    <scope>NUCLEOTIDE SEQUENCE [LARGE SCALE GENOMIC DNA]</scope>
    <source>
        <strain evidence="10">Bin_52_1</strain>
    </source>
</reference>
<comment type="function">
    <text evidence="8">Nucleotidyltransferase involved in the post-translational modification of proteins. It can catalyze the addition of adenosine monophosphate (AMP) or uridine monophosphate (UMP) to a protein, resulting in modifications known as AMPylation and UMPylation.</text>
</comment>
<keyword evidence="7 8" id="KW-0460">Magnesium</keyword>
<feature type="binding site" evidence="8">
    <location>
        <position position="155"/>
    </location>
    <ligand>
        <name>ATP</name>
        <dbReference type="ChEBI" id="CHEBI:30616"/>
    </ligand>
</feature>
<dbReference type="Pfam" id="PF02696">
    <property type="entry name" value="SelO"/>
    <property type="match status" value="1"/>
</dbReference>
<dbReference type="EC" id="2.7.7.108" evidence="8"/>
<comment type="catalytic activity">
    <reaction evidence="8">
        <text>L-seryl-[protein] + UTP = O-(5'-uridylyl)-L-seryl-[protein] + diphosphate</text>
        <dbReference type="Rhea" id="RHEA:64604"/>
        <dbReference type="Rhea" id="RHEA-COMP:9863"/>
        <dbReference type="Rhea" id="RHEA-COMP:16635"/>
        <dbReference type="ChEBI" id="CHEBI:29999"/>
        <dbReference type="ChEBI" id="CHEBI:33019"/>
        <dbReference type="ChEBI" id="CHEBI:46398"/>
        <dbReference type="ChEBI" id="CHEBI:156051"/>
    </reaction>
</comment>
<feature type="binding site" evidence="8">
    <location>
        <position position="122"/>
    </location>
    <ligand>
        <name>ATP</name>
        <dbReference type="ChEBI" id="CHEBI:30616"/>
    </ligand>
</feature>
<comment type="catalytic activity">
    <reaction evidence="8">
        <text>L-histidyl-[protein] + UTP = N(tele)-(5'-uridylyl)-L-histidyl-[protein] + diphosphate</text>
        <dbReference type="Rhea" id="RHEA:83891"/>
        <dbReference type="Rhea" id="RHEA-COMP:9745"/>
        <dbReference type="Rhea" id="RHEA-COMP:20239"/>
        <dbReference type="ChEBI" id="CHEBI:29979"/>
        <dbReference type="ChEBI" id="CHEBI:33019"/>
        <dbReference type="ChEBI" id="CHEBI:46398"/>
        <dbReference type="ChEBI" id="CHEBI:233474"/>
    </reaction>
</comment>
<feature type="binding site" evidence="8">
    <location>
        <position position="154"/>
    </location>
    <ligand>
        <name>ATP</name>
        <dbReference type="ChEBI" id="CHEBI:30616"/>
    </ligand>
</feature>
<evidence type="ECO:0000256" key="3">
    <source>
        <dbReference type="ARBA" id="ARBA00022695"/>
    </source>
</evidence>
<feature type="compositionally biased region" description="Basic and acidic residues" evidence="9">
    <location>
        <begin position="1"/>
        <end position="13"/>
    </location>
</feature>
<comment type="catalytic activity">
    <reaction evidence="8">
        <text>L-seryl-[protein] + ATP = 3-O-(5'-adenylyl)-L-seryl-[protein] + diphosphate</text>
        <dbReference type="Rhea" id="RHEA:58120"/>
        <dbReference type="Rhea" id="RHEA-COMP:9863"/>
        <dbReference type="Rhea" id="RHEA-COMP:15073"/>
        <dbReference type="ChEBI" id="CHEBI:29999"/>
        <dbReference type="ChEBI" id="CHEBI:30616"/>
        <dbReference type="ChEBI" id="CHEBI:33019"/>
        <dbReference type="ChEBI" id="CHEBI:142516"/>
        <dbReference type="EC" id="2.7.7.108"/>
    </reaction>
</comment>
<evidence type="ECO:0000256" key="1">
    <source>
        <dbReference type="ARBA" id="ARBA00009747"/>
    </source>
</evidence>
<keyword evidence="2 8" id="KW-0808">Transferase</keyword>
<feature type="binding site" evidence="8">
    <location>
        <position position="205"/>
    </location>
    <ligand>
        <name>ATP</name>
        <dbReference type="ChEBI" id="CHEBI:30616"/>
    </ligand>
</feature>
<evidence type="ECO:0000256" key="2">
    <source>
        <dbReference type="ARBA" id="ARBA00022679"/>
    </source>
</evidence>
<keyword evidence="8" id="KW-0464">Manganese</keyword>
<evidence type="ECO:0000256" key="5">
    <source>
        <dbReference type="ARBA" id="ARBA00022741"/>
    </source>
</evidence>
<feature type="binding site" evidence="8">
    <location>
        <position position="119"/>
    </location>
    <ligand>
        <name>ATP</name>
        <dbReference type="ChEBI" id="CHEBI:30616"/>
    </ligand>
</feature>
<evidence type="ECO:0000313" key="11">
    <source>
        <dbReference type="Proteomes" id="UP000321110"/>
    </source>
</evidence>
<proteinExistence type="inferred from homology"/>
<sequence>MAELTHTRHERDGANGAGKSPDPAHDVATQPQAAQLMFDNTYARELEGFYVRWMPAASPAPRLLKVNPDLALELGLDLAELNSPAGLDILAGNVVPPGAEPLAQAYAGHQFGGFSPRLGDGRALLLGEVIDRNGHRRDIAFKGSGRTPFSRGGDGKAVLGPVLREYLMGEAMHALGVPTTRALAAVATGETVRREQAQPGAILTRVAASHLRVGTFEFFAARDEVQLRRLADYAIKRHDPQLVGLPDRYLGFLQMVIERQAALVARWMGIGFIHGVMNTDNMTISGETIDYGPCAFMEHFDPGAVFSSIDTGGRYAYGNQPKIAQWNLARFAETLLPLIGADGNNGLAIERASELVAGFAKQFDAQWTTVLRDKLGLDGIDTADRALADDYLALLHAHRIDYTLGFRRLYDAAAGDSAPLRSLFGESAAALEPWLGRWHARLGSVSAQVGANATGQKRFAGMRRANPIYIPRNHQVEAALAAAATHDNLTPFETLLAVLRHPFDERESDRIFADPAPAEQTACYRTFCGT</sequence>
<comment type="caution">
    <text evidence="10">The sequence shown here is derived from an EMBL/GenBank/DDBJ whole genome shotgun (WGS) entry which is preliminary data.</text>
</comment>
<dbReference type="EMBL" id="SSFO01000176">
    <property type="protein sequence ID" value="TXI31767.1"/>
    <property type="molecule type" value="Genomic_DNA"/>
</dbReference>
<evidence type="ECO:0000256" key="7">
    <source>
        <dbReference type="ARBA" id="ARBA00022842"/>
    </source>
</evidence>
<protein>
    <recommendedName>
        <fullName evidence="8">Protein nucleotidyltransferase YdiU</fullName>
        <ecNumber evidence="8">2.7.7.-</ecNumber>
    </recommendedName>
    <alternativeName>
        <fullName evidence="8">Protein adenylyltransferase YdiU</fullName>
        <ecNumber evidence="8">2.7.7.108</ecNumber>
    </alternativeName>
    <alternativeName>
        <fullName evidence="8">Protein uridylyltransferase YdiU</fullName>
        <ecNumber evidence="8">2.7.7.-</ecNumber>
    </alternativeName>
</protein>
<accession>A0A5C7W1R3</accession>
<dbReference type="InterPro" id="IPR003846">
    <property type="entry name" value="SelO"/>
</dbReference>
<dbReference type="Proteomes" id="UP000321110">
    <property type="component" value="Unassembled WGS sequence"/>
</dbReference>
<evidence type="ECO:0000256" key="4">
    <source>
        <dbReference type="ARBA" id="ARBA00022723"/>
    </source>
</evidence>
<feature type="active site" description="Proton acceptor" evidence="8">
    <location>
        <position position="280"/>
    </location>
</feature>
<name>A0A5C7W1R3_AQUAC</name>
<dbReference type="HAMAP" id="MF_00692">
    <property type="entry name" value="SelO"/>
    <property type="match status" value="1"/>
</dbReference>
<dbReference type="GO" id="GO:0000287">
    <property type="term" value="F:magnesium ion binding"/>
    <property type="evidence" value="ECO:0007669"/>
    <property type="project" value="UniProtKB-UniRule"/>
</dbReference>
<dbReference type="PANTHER" id="PTHR32057">
    <property type="entry name" value="PROTEIN ADENYLYLTRANSFERASE SELO, MITOCHONDRIAL"/>
    <property type="match status" value="1"/>
</dbReference>
<dbReference type="PANTHER" id="PTHR32057:SF14">
    <property type="entry name" value="PROTEIN ADENYLYLTRANSFERASE SELO, MITOCHONDRIAL"/>
    <property type="match status" value="1"/>
</dbReference>
<dbReference type="EC" id="2.7.7.-" evidence="8"/>
<keyword evidence="6 8" id="KW-0067">ATP-binding</keyword>
<comment type="catalytic activity">
    <reaction evidence="8">
        <text>L-tyrosyl-[protein] + ATP = O-(5'-adenylyl)-L-tyrosyl-[protein] + diphosphate</text>
        <dbReference type="Rhea" id="RHEA:54288"/>
        <dbReference type="Rhea" id="RHEA-COMP:10136"/>
        <dbReference type="Rhea" id="RHEA-COMP:13846"/>
        <dbReference type="ChEBI" id="CHEBI:30616"/>
        <dbReference type="ChEBI" id="CHEBI:33019"/>
        <dbReference type="ChEBI" id="CHEBI:46858"/>
        <dbReference type="ChEBI" id="CHEBI:83624"/>
        <dbReference type="EC" id="2.7.7.108"/>
    </reaction>
</comment>
<dbReference type="GO" id="GO:0070733">
    <property type="term" value="F:AMPylase activity"/>
    <property type="evidence" value="ECO:0007669"/>
    <property type="project" value="UniProtKB-EC"/>
</dbReference>
<comment type="similarity">
    <text evidence="1 8">Belongs to the SELO family.</text>
</comment>
<dbReference type="AlphaFoldDB" id="A0A5C7W1R3"/>